<organism evidence="2 3">
    <name type="scientific">Cohnella luojiensis</name>
    <dbReference type="NCBI Taxonomy" id="652876"/>
    <lineage>
        <taxon>Bacteria</taxon>
        <taxon>Bacillati</taxon>
        <taxon>Bacillota</taxon>
        <taxon>Bacilli</taxon>
        <taxon>Bacillales</taxon>
        <taxon>Paenibacillaceae</taxon>
        <taxon>Cohnella</taxon>
    </lineage>
</organism>
<proteinExistence type="predicted"/>
<feature type="transmembrane region" description="Helical" evidence="1">
    <location>
        <begin position="21"/>
        <end position="38"/>
    </location>
</feature>
<protein>
    <submittedName>
        <fullName evidence="2">Uncharacterized protein</fullName>
    </submittedName>
</protein>
<accession>A0A4Y8LR47</accession>
<dbReference type="EMBL" id="SOMN01000051">
    <property type="protein sequence ID" value="TFE19739.1"/>
    <property type="molecule type" value="Genomic_DNA"/>
</dbReference>
<keyword evidence="1" id="KW-0812">Transmembrane</keyword>
<evidence type="ECO:0000256" key="1">
    <source>
        <dbReference type="SAM" id="Phobius"/>
    </source>
</evidence>
<comment type="caution">
    <text evidence="2">The sequence shown here is derived from an EMBL/GenBank/DDBJ whole genome shotgun (WGS) entry which is preliminary data.</text>
</comment>
<dbReference type="Proteomes" id="UP000297900">
    <property type="component" value="Unassembled WGS sequence"/>
</dbReference>
<name>A0A4Y8LR47_9BACL</name>
<evidence type="ECO:0000313" key="3">
    <source>
        <dbReference type="Proteomes" id="UP000297900"/>
    </source>
</evidence>
<reference evidence="2 3" key="1">
    <citation type="submission" date="2019-03" db="EMBL/GenBank/DDBJ databases">
        <title>Cohnella endophytica sp. nov., a novel endophytic bacterium isolated from bark of Sonneratia apetala.</title>
        <authorList>
            <person name="Tuo L."/>
        </authorList>
    </citation>
    <scope>NUCLEOTIDE SEQUENCE [LARGE SCALE GENOMIC DNA]</scope>
    <source>
        <strain evidence="2 3">CCTCC AB 208254</strain>
    </source>
</reference>
<keyword evidence="1" id="KW-0472">Membrane</keyword>
<sequence>MRQVPQFENQKQEVFYLVKRMIKDISIIVVIALVMAISKPDRYDFANWAGERNVNDYYLDNFFVVNLLTSKDGDIAIGVFKNVFTLDLHKESRQ</sequence>
<gene>
    <name evidence="2" type="ORF">E2980_22305</name>
</gene>
<keyword evidence="1" id="KW-1133">Transmembrane helix</keyword>
<keyword evidence="3" id="KW-1185">Reference proteome</keyword>
<dbReference type="RefSeq" id="WP_135154458.1">
    <property type="nucleotide sequence ID" value="NZ_SOMN01000051.1"/>
</dbReference>
<evidence type="ECO:0000313" key="2">
    <source>
        <dbReference type="EMBL" id="TFE19739.1"/>
    </source>
</evidence>
<dbReference type="AlphaFoldDB" id="A0A4Y8LR47"/>